<feature type="transmembrane region" description="Helical" evidence="2">
    <location>
        <begin position="706"/>
        <end position="728"/>
    </location>
</feature>
<keyword evidence="2" id="KW-0812">Transmembrane</keyword>
<keyword evidence="2" id="KW-0472">Membrane</keyword>
<keyword evidence="2" id="KW-1133">Transmembrane helix</keyword>
<dbReference type="STRING" id="1116229.S3DPY7"/>
<feature type="domain" description="Glycosyltransferase 2-like" evidence="3">
    <location>
        <begin position="509"/>
        <end position="721"/>
    </location>
</feature>
<dbReference type="GeneID" id="19468711"/>
<keyword evidence="5" id="KW-0808">Transferase</keyword>
<proteinExistence type="predicted"/>
<gene>
    <name evidence="5" type="ORF">GLAREA_09664</name>
</gene>
<dbReference type="Pfam" id="PF13632">
    <property type="entry name" value="Glyco_trans_2_3"/>
    <property type="match status" value="1"/>
</dbReference>
<feature type="domain" description="DUF7928" evidence="4">
    <location>
        <begin position="72"/>
        <end position="221"/>
    </location>
</feature>
<protein>
    <submittedName>
        <fullName evidence="5">Nucleotide-diphospho-sugar transferase</fullName>
    </submittedName>
</protein>
<feature type="transmembrane region" description="Helical" evidence="2">
    <location>
        <begin position="740"/>
        <end position="759"/>
    </location>
</feature>
<evidence type="ECO:0000313" key="5">
    <source>
        <dbReference type="EMBL" id="EPE28543.1"/>
    </source>
</evidence>
<feature type="transmembrane region" description="Helical" evidence="2">
    <location>
        <begin position="861"/>
        <end position="881"/>
    </location>
</feature>
<feature type="transmembrane region" description="Helical" evidence="2">
    <location>
        <begin position="833"/>
        <end position="854"/>
    </location>
</feature>
<evidence type="ECO:0000256" key="2">
    <source>
        <dbReference type="SAM" id="Phobius"/>
    </source>
</evidence>
<dbReference type="RefSeq" id="XP_008084451.1">
    <property type="nucleotide sequence ID" value="XM_008086260.1"/>
</dbReference>
<dbReference type="Proteomes" id="UP000016922">
    <property type="component" value="Unassembled WGS sequence"/>
</dbReference>
<dbReference type="InterPro" id="IPR029044">
    <property type="entry name" value="Nucleotide-diphossugar_trans"/>
</dbReference>
<dbReference type="InterPro" id="IPR057688">
    <property type="entry name" value="DUF7928"/>
</dbReference>
<dbReference type="SUPFAM" id="SSF53448">
    <property type="entry name" value="Nucleotide-diphospho-sugar transferases"/>
    <property type="match status" value="1"/>
</dbReference>
<feature type="transmembrane region" description="Helical" evidence="2">
    <location>
        <begin position="264"/>
        <end position="285"/>
    </location>
</feature>
<dbReference type="PANTHER" id="PTHR35408">
    <property type="entry name" value="CHROMOSOME 15, WHOLE GENOME SHOTGUN SEQUENCE"/>
    <property type="match status" value="1"/>
</dbReference>
<dbReference type="OrthoDB" id="38531at2759"/>
<keyword evidence="6" id="KW-1185">Reference proteome</keyword>
<feature type="compositionally biased region" description="Polar residues" evidence="1">
    <location>
        <begin position="35"/>
        <end position="44"/>
    </location>
</feature>
<dbReference type="Gene3D" id="3.90.550.10">
    <property type="entry name" value="Spore Coat Polysaccharide Biosynthesis Protein SpsA, Chain A"/>
    <property type="match status" value="1"/>
</dbReference>
<dbReference type="KEGG" id="glz:GLAREA_09664"/>
<feature type="transmembrane region" description="Helical" evidence="2">
    <location>
        <begin position="297"/>
        <end position="322"/>
    </location>
</feature>
<dbReference type="PANTHER" id="PTHR35408:SF1">
    <property type="entry name" value="GLYCOSYLTRANSFERASE 2-LIKE DOMAIN-CONTAINING PROTEIN"/>
    <property type="match status" value="1"/>
</dbReference>
<organism evidence="5 6">
    <name type="scientific">Glarea lozoyensis (strain ATCC 20868 / MF5171)</name>
    <dbReference type="NCBI Taxonomy" id="1116229"/>
    <lineage>
        <taxon>Eukaryota</taxon>
        <taxon>Fungi</taxon>
        <taxon>Dikarya</taxon>
        <taxon>Ascomycota</taxon>
        <taxon>Pezizomycotina</taxon>
        <taxon>Leotiomycetes</taxon>
        <taxon>Helotiales</taxon>
        <taxon>Helotiaceae</taxon>
        <taxon>Glarea</taxon>
    </lineage>
</organism>
<feature type="region of interest" description="Disordered" evidence="1">
    <location>
        <begin position="1"/>
        <end position="44"/>
    </location>
</feature>
<evidence type="ECO:0000259" key="4">
    <source>
        <dbReference type="Pfam" id="PF25550"/>
    </source>
</evidence>
<feature type="transmembrane region" description="Helical" evidence="2">
    <location>
        <begin position="779"/>
        <end position="798"/>
    </location>
</feature>
<dbReference type="EMBL" id="KE145368">
    <property type="protein sequence ID" value="EPE28543.1"/>
    <property type="molecule type" value="Genomic_DNA"/>
</dbReference>
<dbReference type="Pfam" id="PF25550">
    <property type="entry name" value="DUF7928"/>
    <property type="match status" value="1"/>
</dbReference>
<evidence type="ECO:0000313" key="6">
    <source>
        <dbReference type="Proteomes" id="UP000016922"/>
    </source>
</evidence>
<reference evidence="5 6" key="1">
    <citation type="journal article" date="2013" name="BMC Genomics">
        <title>Genomics-driven discovery of the pneumocandin biosynthetic gene cluster in the fungus Glarea lozoyensis.</title>
        <authorList>
            <person name="Chen L."/>
            <person name="Yue Q."/>
            <person name="Zhang X."/>
            <person name="Xiang M."/>
            <person name="Wang C."/>
            <person name="Li S."/>
            <person name="Che Y."/>
            <person name="Ortiz-Lopez F.J."/>
            <person name="Bills G.F."/>
            <person name="Liu X."/>
            <person name="An Z."/>
        </authorList>
    </citation>
    <scope>NUCLEOTIDE SEQUENCE [LARGE SCALE GENOMIC DNA]</scope>
    <source>
        <strain evidence="6">ATCC 20868 / MF5171</strain>
    </source>
</reference>
<name>S3DPY7_GLAL2</name>
<dbReference type="eggNOG" id="ENOG502QTAT">
    <property type="taxonomic scope" value="Eukaryota"/>
</dbReference>
<dbReference type="HOGENOM" id="CLU_008220_0_0_1"/>
<accession>S3DPY7</accession>
<sequence>MNALKGFIKPAKKASKSDKNGKKSNAAPMELDTTPPMTSNSTPLPSNLGSPAASIFPHGDFRNAPANSILDIKSDVMVNWLQQQQMEKMWSRGMPGEGVVLKKARSDFTFAPNTLKMQSNFVDMVEALNVRAAMTVTTRIIKIFLSHHTADYVPLSNGLRLQVLPSMDHLPRCQKHHFAAFIADQQIMVVWDDEPKNLLNRASGIEASLMKMIWGGGEDEMLDEKAKASVNVSTVDLGEDGMPPGDLEEALIPENRPTNLLNPILVGLTLTLLIAALGMGWRALAQEVAIDGSYTRLALIVVTPCQIFVSLFFMQIVIVNIAQIIGPISQLNTNSKFYSGIAPPRYRSIGPLPHVTIQMPVYKEGLQGVIQPTVISLKAAISTYEMQGGSANIFINDDGMQLIPEEEAQGRRDFYEEHNIGWVARPGHNPKPEGDEKAFLRRGKFKKASNMNYALMVSNKVEDKLTMIQRSANWTQEDEYSAYDQCLAEVLTEEEGRAWAEGNIRVGDYILLIDSDTRVPVDCLLDAANEMEQSPEVGILQYSSGVMQVTDSFFENGVTFFTNLIYTAIRYTVANGDVSPFVGHNAILRWSALQSVSFEDEDGYEKFWSESHVSEDFDMSLRLQVSGYTIRLGSYTGDGFKEGVSLTVYDELNRWEKYAYGCNELLFHPFRLWVTRGPVTPLCRRFLSSNIRFTSKITIMAYIGTYYAIGAAWILTVANYFLMGWFAGYLDKYYLDSFKVYFSLIIVFSALGNIALAVLRYRLSERSLFGALIENFKWLLLLTVFLGGISLHVSQSLLCHFFEINMTWGATAKEVENISFFEEVPRLLKRFKFTFVFCFSMTAMMIVCAIAVPWEWQIKDFVAIYPLCTIVVSHFFLPVALNPALMMFTW</sequence>
<dbReference type="OMA" id="RTFIWSA"/>
<dbReference type="InterPro" id="IPR001173">
    <property type="entry name" value="Glyco_trans_2-like"/>
</dbReference>
<dbReference type="GO" id="GO:0016740">
    <property type="term" value="F:transferase activity"/>
    <property type="evidence" value="ECO:0007669"/>
    <property type="project" value="UniProtKB-KW"/>
</dbReference>
<dbReference type="AlphaFoldDB" id="S3DPY7"/>
<evidence type="ECO:0000256" key="1">
    <source>
        <dbReference type="SAM" id="MobiDB-lite"/>
    </source>
</evidence>
<evidence type="ECO:0000259" key="3">
    <source>
        <dbReference type="Pfam" id="PF13632"/>
    </source>
</evidence>